<evidence type="ECO:0000313" key="2">
    <source>
        <dbReference type="Proteomes" id="UP001165064"/>
    </source>
</evidence>
<organism evidence="1 2">
    <name type="scientific">Ambrosiozyma monospora</name>
    <name type="common">Yeast</name>
    <name type="synonym">Endomycopsis monosporus</name>
    <dbReference type="NCBI Taxonomy" id="43982"/>
    <lineage>
        <taxon>Eukaryota</taxon>
        <taxon>Fungi</taxon>
        <taxon>Dikarya</taxon>
        <taxon>Ascomycota</taxon>
        <taxon>Saccharomycotina</taxon>
        <taxon>Pichiomycetes</taxon>
        <taxon>Pichiales</taxon>
        <taxon>Pichiaceae</taxon>
        <taxon>Ambrosiozyma</taxon>
    </lineage>
</organism>
<name>A0ACB5T832_AMBMO</name>
<dbReference type="Proteomes" id="UP001165064">
    <property type="component" value="Unassembled WGS sequence"/>
</dbReference>
<gene>
    <name evidence="1" type="ORF">Amon02_000620100</name>
</gene>
<keyword evidence="2" id="KW-1185">Reference proteome</keyword>
<sequence>MNDSDELDLDQNNDEKEDESMDETQHLQLPNNNNNIDPKAVTRSSSLGQIMGNFLRSISSKSIAQEDSSDDESTDENEKAVISKNNNKKQISSSNRRSKGAESIRSAGTVGTAVTSTNESDFVSADEGYDSDENLSEPHVSITAASEHTNEVNVEVEDVSDVASTDTIEHDDTYDAASVLGESTQHESEFRKTSADLLTEKLAEEKEKESQQQPEQELDGKVDKSIDEAQVAQPQDSEASSDSFASDKFVLELTDFDDDLYSLSSHSFDARSILTKSLKKNGRVSSESSDKDAVLSIWQTQPVYSELPKTRLPEKQFQSICDPVKKFVYKPSDSKPRQVRVVSSERIISGQSQRSQSSSSSTCGLNRNYGSIIYRNPSATFRLPSAESRAAGRGVIPSFSENNNSVIITPMMRNQTSESGPIYERIGDEVAEESDAEEVEEESEESANPFLETKKPAAIGTATGEINEAEQSVEHASQMEPPSSLLKAVTQRNVSNVSQNSNSDSLNQMLENSINLSIGELSNDESFLQELKHWDEDHHKQKKETSLTESHNDQLTHLWRTGTISSMKKFDDATPKTKKPKMTADEMEEYMKHKRMTSDDFQIKAANGQFEINSFSPTGHMPQKGLMVELGPNNETLPPPSINAEYENETDSVIIPDLGIASGIEATNSTLEDFSVYEDSQLQIPINKNVLGAETKSGVDEYGKVRALSDLDSKKTVSDANEKAHTSSTAVLEEQTDDDATEKVRLLSASSTASEVKPKKSKIPDCVRQRFTSSHNRLHAN</sequence>
<dbReference type="EMBL" id="BSXS01004784">
    <property type="protein sequence ID" value="GME83485.1"/>
    <property type="molecule type" value="Genomic_DNA"/>
</dbReference>
<reference evidence="1" key="1">
    <citation type="submission" date="2023-04" db="EMBL/GenBank/DDBJ databases">
        <title>Ambrosiozyma monospora NBRC 10751.</title>
        <authorList>
            <person name="Ichikawa N."/>
            <person name="Sato H."/>
            <person name="Tonouchi N."/>
        </authorList>
    </citation>
    <scope>NUCLEOTIDE SEQUENCE</scope>
    <source>
        <strain evidence="1">NBRC 10751</strain>
    </source>
</reference>
<accession>A0ACB5T832</accession>
<protein>
    <submittedName>
        <fullName evidence="1">Unnamed protein product</fullName>
    </submittedName>
</protein>
<evidence type="ECO:0000313" key="1">
    <source>
        <dbReference type="EMBL" id="GME83485.1"/>
    </source>
</evidence>
<proteinExistence type="predicted"/>
<comment type="caution">
    <text evidence="1">The sequence shown here is derived from an EMBL/GenBank/DDBJ whole genome shotgun (WGS) entry which is preliminary data.</text>
</comment>